<gene>
    <name evidence="4" type="ORF">A2531_03815</name>
</gene>
<name>A0A1F5TPK3_9BACT</name>
<dbReference type="InterPro" id="IPR051545">
    <property type="entry name" value="NAD(P)H_dehydrogenase_qn"/>
</dbReference>
<dbReference type="PANTHER" id="PTHR10204:SF34">
    <property type="entry name" value="NAD(P)H DEHYDROGENASE [QUINONE] 1 ISOFORM 1"/>
    <property type="match status" value="1"/>
</dbReference>
<sequence>MKILIILGHPDKQGLCSQLFESYIKGAENGGHEVRAVQIRDLDFDPILHRGYRAIQELEPDLKKVQADILWAQHLVFVFPIWWASAPALLKGFFDRIMLPGFAFRFRKNSSLWDKLLKGRSARLIVAMGGFNWYYNLFMCRSGVKTVRDGILKFCGVSPVRVTQIDRSEKLLDKKEKYWIEKIRQMGQMGQ</sequence>
<comment type="similarity">
    <text evidence="1">Belongs to the NAD(P)H dehydrogenase (quinone) family.</text>
</comment>
<protein>
    <submittedName>
        <fullName evidence="4">NADPH:quinone reductase</fullName>
    </submittedName>
</protein>
<proteinExistence type="inferred from homology"/>
<dbReference type="InterPro" id="IPR003680">
    <property type="entry name" value="Flavodoxin_fold"/>
</dbReference>
<evidence type="ECO:0000256" key="2">
    <source>
        <dbReference type="ARBA" id="ARBA00023002"/>
    </source>
</evidence>
<accession>A0A1F5TPK3</accession>
<dbReference type="Gene3D" id="3.40.50.360">
    <property type="match status" value="1"/>
</dbReference>
<dbReference type="InterPro" id="IPR029039">
    <property type="entry name" value="Flavoprotein-like_sf"/>
</dbReference>
<dbReference type="AlphaFoldDB" id="A0A1F5TPK3"/>
<dbReference type="EMBL" id="MFGO01000018">
    <property type="protein sequence ID" value="OGF40866.1"/>
    <property type="molecule type" value="Genomic_DNA"/>
</dbReference>
<dbReference type="Proteomes" id="UP000177579">
    <property type="component" value="Unassembled WGS sequence"/>
</dbReference>
<feature type="domain" description="Flavodoxin-like fold" evidence="3">
    <location>
        <begin position="1"/>
        <end position="173"/>
    </location>
</feature>
<reference evidence="4 5" key="1">
    <citation type="journal article" date="2016" name="Nat. Commun.">
        <title>Thousands of microbial genomes shed light on interconnected biogeochemical processes in an aquifer system.</title>
        <authorList>
            <person name="Anantharaman K."/>
            <person name="Brown C.T."/>
            <person name="Hug L.A."/>
            <person name="Sharon I."/>
            <person name="Castelle C.J."/>
            <person name="Probst A.J."/>
            <person name="Thomas B.C."/>
            <person name="Singh A."/>
            <person name="Wilkins M.J."/>
            <person name="Karaoz U."/>
            <person name="Brodie E.L."/>
            <person name="Williams K.H."/>
            <person name="Hubbard S.S."/>
            <person name="Banfield J.F."/>
        </authorList>
    </citation>
    <scope>NUCLEOTIDE SEQUENCE [LARGE SCALE GENOMIC DNA]</scope>
</reference>
<dbReference type="Pfam" id="PF02525">
    <property type="entry name" value="Flavodoxin_2"/>
    <property type="match status" value="1"/>
</dbReference>
<keyword evidence="2" id="KW-0560">Oxidoreductase</keyword>
<evidence type="ECO:0000313" key="5">
    <source>
        <dbReference type="Proteomes" id="UP000177579"/>
    </source>
</evidence>
<evidence type="ECO:0000256" key="1">
    <source>
        <dbReference type="ARBA" id="ARBA00006252"/>
    </source>
</evidence>
<dbReference type="PANTHER" id="PTHR10204">
    <property type="entry name" value="NAD P H OXIDOREDUCTASE-RELATED"/>
    <property type="match status" value="1"/>
</dbReference>
<dbReference type="GO" id="GO:0005829">
    <property type="term" value="C:cytosol"/>
    <property type="evidence" value="ECO:0007669"/>
    <property type="project" value="TreeGrafter"/>
</dbReference>
<dbReference type="GO" id="GO:0003955">
    <property type="term" value="F:NAD(P)H dehydrogenase (quinone) activity"/>
    <property type="evidence" value="ECO:0007669"/>
    <property type="project" value="TreeGrafter"/>
</dbReference>
<evidence type="ECO:0000259" key="3">
    <source>
        <dbReference type="Pfam" id="PF02525"/>
    </source>
</evidence>
<dbReference type="SUPFAM" id="SSF52218">
    <property type="entry name" value="Flavoproteins"/>
    <property type="match status" value="1"/>
</dbReference>
<evidence type="ECO:0000313" key="4">
    <source>
        <dbReference type="EMBL" id="OGF40866.1"/>
    </source>
</evidence>
<comment type="caution">
    <text evidence="4">The sequence shown here is derived from an EMBL/GenBank/DDBJ whole genome shotgun (WGS) entry which is preliminary data.</text>
</comment>
<organism evidence="4 5">
    <name type="scientific">Candidatus Falkowbacteria bacterium RIFOXYD2_FULL_34_120</name>
    <dbReference type="NCBI Taxonomy" id="1798007"/>
    <lineage>
        <taxon>Bacteria</taxon>
        <taxon>Candidatus Falkowiibacteriota</taxon>
    </lineage>
</organism>